<dbReference type="EMBL" id="MTCZ01000041">
    <property type="protein sequence ID" value="OWP84348.1"/>
    <property type="molecule type" value="Genomic_DNA"/>
</dbReference>
<organism evidence="2 3">
    <name type="scientific">Flavobacterium davisii</name>
    <dbReference type="NCBI Taxonomy" id="2906077"/>
    <lineage>
        <taxon>Bacteria</taxon>
        <taxon>Pseudomonadati</taxon>
        <taxon>Bacteroidota</taxon>
        <taxon>Flavobacteriia</taxon>
        <taxon>Flavobacteriales</taxon>
        <taxon>Flavobacteriaceae</taxon>
        <taxon>Flavobacterium</taxon>
    </lineage>
</organism>
<reference evidence="2 3" key="1">
    <citation type="journal article" date="2017" name="Infect. Genet. Evol.">
        <title>Comparative genome analysis of fish pathogen Flavobacterium columnare reveals extensive sequence diversity within the species.</title>
        <authorList>
            <person name="Kayansamruaj P."/>
            <person name="Dong H.T."/>
            <person name="Hirono I."/>
            <person name="Kondo H."/>
            <person name="Senapin S."/>
            <person name="Rodkhum C."/>
        </authorList>
    </citation>
    <scope>NUCLEOTIDE SEQUENCE [LARGE SCALE GENOMIC DNA]</scope>
    <source>
        <strain evidence="2 3">1215</strain>
    </source>
</reference>
<evidence type="ECO:0000313" key="2">
    <source>
        <dbReference type="EMBL" id="OWP84348.1"/>
    </source>
</evidence>
<keyword evidence="1" id="KW-0175">Coiled coil</keyword>
<name>A0A2D0AIK8_9FLAO</name>
<gene>
    <name evidence="2" type="ORF">BWK59_05860</name>
</gene>
<evidence type="ECO:0000313" key="3">
    <source>
        <dbReference type="Proteomes" id="UP000197768"/>
    </source>
</evidence>
<evidence type="ECO:0000256" key="1">
    <source>
        <dbReference type="SAM" id="Coils"/>
    </source>
</evidence>
<accession>A0A2D0AIK8</accession>
<dbReference type="RefSeq" id="WP_088391968.1">
    <property type="nucleotide sequence ID" value="NZ_MTCZ01000041.1"/>
</dbReference>
<comment type="caution">
    <text evidence="2">The sequence shown here is derived from an EMBL/GenBank/DDBJ whole genome shotgun (WGS) entry which is preliminary data.</text>
</comment>
<sequence>MSSTVEFVVRMRDMMSGGLNQLATTSQSAFSRMNQQAQQFTGRNRILAQSYSEIQRRIQEVETTIRNSTSVSQIREARRELALLQRQANNHSSGLGSGGDKKGIGIGGIALGSMVGGVATQAMSAIAGAVSSGVGAMIQGSMDKEQAITGLKTFLGEKGANDAYANIRKDAAITPFDTASLLEVNRSLISAGANATDARKDTMNLANAVAAVGGGNDILSRMAANMQQIKTVGKATAMDIKQFGMAGINIYEMLSKSTGKSIAQVREMDVSYSDLSKALAMARDKEGIYAGALEAQGQTKSGKWSTFKDNLSNAATDIGDAFSPVMNKLLDLAVRFSNSIAPAIQKAQPYIDMMANGVGKAVDWIMSIVNGTSKWSEWVTIVRDIFKVVVDHTQNMLARIWHIVQGVIEFVKKSELLKDIFRFLGWLLEKAFGIIGQMADGLVWIWDNILLPFFEKIEWAYKLIKDLLTDDEKHIKVTATKKLLLAKPKDEPSKDSPLIAGGKLAQENTSSGKSAGETVSGGGPKTINIYVEKYAEGLNFYTMNAMESAEQIHKTVTEFLGRTLIDTTKAI</sequence>
<protein>
    <recommendedName>
        <fullName evidence="4">Tape measure domain-containing protein</fullName>
    </recommendedName>
</protein>
<dbReference type="Proteomes" id="UP000197768">
    <property type="component" value="Unassembled WGS sequence"/>
</dbReference>
<proteinExistence type="predicted"/>
<evidence type="ECO:0008006" key="4">
    <source>
        <dbReference type="Google" id="ProtNLM"/>
    </source>
</evidence>
<dbReference type="NCBIfam" id="TIGR02675">
    <property type="entry name" value="tape_meas_nterm"/>
    <property type="match status" value="1"/>
</dbReference>
<dbReference type="AlphaFoldDB" id="A0A2D0AIK8"/>
<dbReference type="InterPro" id="IPR013491">
    <property type="entry name" value="Tape_meas_N"/>
</dbReference>
<feature type="coiled-coil region" evidence="1">
    <location>
        <begin position="67"/>
        <end position="94"/>
    </location>
</feature>